<keyword evidence="2" id="KW-0732">Signal</keyword>
<dbReference type="EMBL" id="JAFVMF010000007">
    <property type="protein sequence ID" value="MBO1359622.1"/>
    <property type="molecule type" value="Genomic_DNA"/>
</dbReference>
<reference evidence="3 4" key="1">
    <citation type="submission" date="2021-03" db="EMBL/GenBank/DDBJ databases">
        <title>The complete genome sequence of Acetobacter sacchari TBRC 11175.</title>
        <authorList>
            <person name="Charoenyingcharoen P."/>
            <person name="Yukphan P."/>
        </authorList>
    </citation>
    <scope>NUCLEOTIDE SEQUENCE [LARGE SCALE GENOMIC DNA]</scope>
    <source>
        <strain evidence="3 4">TBRC 11175</strain>
    </source>
</reference>
<evidence type="ECO:0000256" key="1">
    <source>
        <dbReference type="SAM" id="MobiDB-lite"/>
    </source>
</evidence>
<feature type="region of interest" description="Disordered" evidence="1">
    <location>
        <begin position="36"/>
        <end position="58"/>
    </location>
</feature>
<feature type="chain" id="PRO_5046228202" evidence="2">
    <location>
        <begin position="37"/>
        <end position="147"/>
    </location>
</feature>
<evidence type="ECO:0000313" key="4">
    <source>
        <dbReference type="Proteomes" id="UP000664771"/>
    </source>
</evidence>
<feature type="compositionally biased region" description="Low complexity" evidence="1">
    <location>
        <begin position="36"/>
        <end position="50"/>
    </location>
</feature>
<feature type="signal peptide" evidence="2">
    <location>
        <begin position="1"/>
        <end position="36"/>
    </location>
</feature>
<dbReference type="RefSeq" id="WP_207880975.1">
    <property type="nucleotide sequence ID" value="NZ_JAFVMF010000007.1"/>
</dbReference>
<evidence type="ECO:0000256" key="2">
    <source>
        <dbReference type="SAM" id="SignalP"/>
    </source>
</evidence>
<organism evidence="3 4">
    <name type="scientific">Acetobacter sacchari</name>
    <dbReference type="NCBI Taxonomy" id="2661687"/>
    <lineage>
        <taxon>Bacteria</taxon>
        <taxon>Pseudomonadati</taxon>
        <taxon>Pseudomonadota</taxon>
        <taxon>Alphaproteobacteria</taxon>
        <taxon>Acetobacterales</taxon>
        <taxon>Acetobacteraceae</taxon>
        <taxon>Acetobacter</taxon>
    </lineage>
</organism>
<comment type="caution">
    <text evidence="3">The sequence shown here is derived from an EMBL/GenBank/DDBJ whole genome shotgun (WGS) entry which is preliminary data.</text>
</comment>
<gene>
    <name evidence="3" type="ORF">J2D73_07410</name>
</gene>
<protein>
    <submittedName>
        <fullName evidence="3">Uncharacterized protein</fullName>
    </submittedName>
</protein>
<sequence length="147" mass="15129">MRVSQLYREARPANWRRTIRVAFGAAILSVTAVAHAAPPSSSLSPSPAYADGTGDSEVDGLNAAQIGAAYAGPYYRRDQPAPAARPVTLRGASIATAATPQPQGRPQAAGTAGVPETTSVKRGGVGYDGSLYYRGAGRPTLPPPSPR</sequence>
<evidence type="ECO:0000313" key="3">
    <source>
        <dbReference type="EMBL" id="MBO1359622.1"/>
    </source>
</evidence>
<accession>A0ABS3LUM9</accession>
<feature type="region of interest" description="Disordered" evidence="1">
    <location>
        <begin position="75"/>
        <end position="147"/>
    </location>
</feature>
<dbReference type="Proteomes" id="UP000664771">
    <property type="component" value="Unassembled WGS sequence"/>
</dbReference>
<name>A0ABS3LUM9_9PROT</name>
<proteinExistence type="predicted"/>
<keyword evidence="4" id="KW-1185">Reference proteome</keyword>